<keyword evidence="1" id="KW-0132">Cell division</keyword>
<organism evidence="7 8">
    <name type="scientific">Habropoda laboriosa</name>
    <dbReference type="NCBI Taxonomy" id="597456"/>
    <lineage>
        <taxon>Eukaryota</taxon>
        <taxon>Metazoa</taxon>
        <taxon>Ecdysozoa</taxon>
        <taxon>Arthropoda</taxon>
        <taxon>Hexapoda</taxon>
        <taxon>Insecta</taxon>
        <taxon>Pterygota</taxon>
        <taxon>Neoptera</taxon>
        <taxon>Endopterygota</taxon>
        <taxon>Hymenoptera</taxon>
        <taxon>Apocrita</taxon>
        <taxon>Aculeata</taxon>
        <taxon>Apoidea</taxon>
        <taxon>Anthophila</taxon>
        <taxon>Apidae</taxon>
        <taxon>Habropoda</taxon>
    </lineage>
</organism>
<keyword evidence="3" id="KW-0131">Cell cycle</keyword>
<dbReference type="InterPro" id="IPR013763">
    <property type="entry name" value="Cyclin-like_dom"/>
</dbReference>
<dbReference type="Pfam" id="PF02984">
    <property type="entry name" value="Cyclin_C"/>
    <property type="match status" value="1"/>
</dbReference>
<evidence type="ECO:0000313" key="8">
    <source>
        <dbReference type="Proteomes" id="UP000053825"/>
    </source>
</evidence>
<dbReference type="InterPro" id="IPR039361">
    <property type="entry name" value="Cyclin"/>
</dbReference>
<dbReference type="AlphaFoldDB" id="A0A0L7RC71"/>
<dbReference type="GO" id="GO:0005634">
    <property type="term" value="C:nucleus"/>
    <property type="evidence" value="ECO:0007669"/>
    <property type="project" value="UniProtKB-ARBA"/>
</dbReference>
<name>A0A0L7RC71_9HYME</name>
<evidence type="ECO:0000256" key="2">
    <source>
        <dbReference type="ARBA" id="ARBA00023127"/>
    </source>
</evidence>
<dbReference type="Pfam" id="PF00134">
    <property type="entry name" value="Cyclin_N"/>
    <property type="match status" value="1"/>
</dbReference>
<evidence type="ECO:0000256" key="3">
    <source>
        <dbReference type="ARBA" id="ARBA00023306"/>
    </source>
</evidence>
<protein>
    <submittedName>
        <fullName evidence="7">G2/mitotic-specific cyclin-B</fullName>
    </submittedName>
</protein>
<dbReference type="Gene3D" id="1.10.472.10">
    <property type="entry name" value="Cyclin-like"/>
    <property type="match status" value="2"/>
</dbReference>
<dbReference type="PROSITE" id="PS00292">
    <property type="entry name" value="CYCLINS"/>
    <property type="match status" value="1"/>
</dbReference>
<comment type="similarity">
    <text evidence="4">Belongs to the cyclin family.</text>
</comment>
<evidence type="ECO:0000256" key="1">
    <source>
        <dbReference type="ARBA" id="ARBA00022618"/>
    </source>
</evidence>
<keyword evidence="8" id="KW-1185">Reference proteome</keyword>
<dbReference type="PANTHER" id="PTHR10177">
    <property type="entry name" value="CYCLINS"/>
    <property type="match status" value="1"/>
</dbReference>
<dbReference type="OrthoDB" id="5590282at2759"/>
<gene>
    <name evidence="7" type="ORF">WH47_10679</name>
</gene>
<dbReference type="CDD" id="cd20507">
    <property type="entry name" value="CYCLIN_CCNB1-like_rpt1"/>
    <property type="match status" value="1"/>
</dbReference>
<feature type="domain" description="Cyclin C-terminal" evidence="6">
    <location>
        <begin position="269"/>
        <end position="392"/>
    </location>
</feature>
<dbReference type="GO" id="GO:0044772">
    <property type="term" value="P:mitotic cell cycle phase transition"/>
    <property type="evidence" value="ECO:0007669"/>
    <property type="project" value="InterPro"/>
</dbReference>
<dbReference type="EMBL" id="KQ414616">
    <property type="protein sequence ID" value="KOC68439.1"/>
    <property type="molecule type" value="Genomic_DNA"/>
</dbReference>
<dbReference type="FunFam" id="1.10.472.10:FF:000001">
    <property type="entry name" value="G2/mitotic-specific cyclin"/>
    <property type="match status" value="1"/>
</dbReference>
<dbReference type="InterPro" id="IPR006671">
    <property type="entry name" value="Cyclin_N"/>
</dbReference>
<feature type="domain" description="Cyclin-like" evidence="5">
    <location>
        <begin position="273"/>
        <end position="361"/>
    </location>
</feature>
<keyword evidence="2 4" id="KW-0195">Cyclin</keyword>
<dbReference type="InterPro" id="IPR048258">
    <property type="entry name" value="Cyclins_cyclin-box"/>
</dbReference>
<dbReference type="GO" id="GO:0051301">
    <property type="term" value="P:cell division"/>
    <property type="evidence" value="ECO:0007669"/>
    <property type="project" value="UniProtKB-KW"/>
</dbReference>
<evidence type="ECO:0000259" key="5">
    <source>
        <dbReference type="SMART" id="SM00385"/>
    </source>
</evidence>
<dbReference type="InterPro" id="IPR004367">
    <property type="entry name" value="Cyclin_C-dom"/>
</dbReference>
<dbReference type="InterPro" id="IPR036915">
    <property type="entry name" value="Cyclin-like_sf"/>
</dbReference>
<sequence>MRTWNEINFQNIVNQENVKNIKSPMNGVVGKTKRAALGEIGNKVNTLRGVESIDTSRLLPKDKKKVIAQKQAIKPSEKVTEKPPVQIVKPVIKFTVPHENHEVLTLPKKEFESFSSDLLAVEDIDEEDKGNPSLVSIYSNDIYEYLRTLESKFPVARGYLHGREVTPKMRSVLIDWLVEVHQQFHLMQETLYLTVAIIDRFLQTFHSIDRKRLQLVGVTAMFIASKYEEMYSPDINDFVYITDNAYSKVEILQMEMLIVKTLDYSFGRPLPLHFLRRYSKAGKALPIHHTMAKYFLEQSLVYYEMCHYPPSLIAAAAIYLAFIIIGNDVEDEQKFVWTNTLAHYSTYTKDDVLPVVREAARIIVNLDKSKYRAVEKKYVQSKYMKISTRPELRSSMMIAIATADKKAV</sequence>
<proteinExistence type="inferred from homology"/>
<dbReference type="GO" id="GO:0016538">
    <property type="term" value="F:cyclin-dependent protein serine/threonine kinase regulator activity"/>
    <property type="evidence" value="ECO:0007669"/>
    <property type="project" value="InterPro"/>
</dbReference>
<evidence type="ECO:0000256" key="4">
    <source>
        <dbReference type="RuleBase" id="RU000383"/>
    </source>
</evidence>
<dbReference type="Proteomes" id="UP000053825">
    <property type="component" value="Unassembled WGS sequence"/>
</dbReference>
<evidence type="ECO:0000313" key="7">
    <source>
        <dbReference type="EMBL" id="KOC68439.1"/>
    </source>
</evidence>
<dbReference type="SUPFAM" id="SSF47954">
    <property type="entry name" value="Cyclin-like"/>
    <property type="match status" value="2"/>
</dbReference>
<feature type="domain" description="Cyclin-like" evidence="5">
    <location>
        <begin position="175"/>
        <end position="260"/>
    </location>
</feature>
<dbReference type="PIRSF" id="PIRSF001771">
    <property type="entry name" value="Cyclin_A_B_D_E"/>
    <property type="match status" value="1"/>
</dbReference>
<dbReference type="SMART" id="SM00385">
    <property type="entry name" value="CYCLIN"/>
    <property type="match status" value="2"/>
</dbReference>
<dbReference type="STRING" id="597456.A0A0L7RC71"/>
<accession>A0A0L7RC71</accession>
<evidence type="ECO:0000259" key="6">
    <source>
        <dbReference type="SMART" id="SM01332"/>
    </source>
</evidence>
<reference evidence="7 8" key="1">
    <citation type="submission" date="2015-07" db="EMBL/GenBank/DDBJ databases">
        <title>The genome of Habropoda laboriosa.</title>
        <authorList>
            <person name="Pan H."/>
            <person name="Kapheim K."/>
        </authorList>
    </citation>
    <scope>NUCLEOTIDE SEQUENCE [LARGE SCALE GENOMIC DNA]</scope>
    <source>
        <strain evidence="7">0110345459</strain>
    </source>
</reference>
<dbReference type="SMART" id="SM01332">
    <property type="entry name" value="Cyclin_C"/>
    <property type="match status" value="1"/>
</dbReference>
<dbReference type="InterPro" id="IPR046965">
    <property type="entry name" value="Cyclin_A/B-like"/>
</dbReference>